<dbReference type="AlphaFoldDB" id="A0A6M3M8D0"/>
<dbReference type="EMBL" id="MT143851">
    <property type="protein sequence ID" value="QJB03544.1"/>
    <property type="molecule type" value="Genomic_DNA"/>
</dbReference>
<sequence>MERNIITKYLTKVDFTQKPVATVSLMGPGGKSSPGVYTRTRRNMLQSPALLRRLSGAGAAMKENCSLGDHCTNNPKLVGTMGKGGKPFKSCTRAEADARKAAAVQCAMRVLPTKF</sequence>
<gene>
    <name evidence="1" type="ORF">MM171B00657_0001</name>
</gene>
<reference evidence="1" key="1">
    <citation type="submission" date="2020-03" db="EMBL/GenBank/DDBJ databases">
        <title>The deep terrestrial virosphere.</title>
        <authorList>
            <person name="Holmfeldt K."/>
            <person name="Nilsson E."/>
            <person name="Simone D."/>
            <person name="Lopez-Fernandez M."/>
            <person name="Wu X."/>
            <person name="de Brujin I."/>
            <person name="Lundin D."/>
            <person name="Andersson A."/>
            <person name="Bertilsson S."/>
            <person name="Dopson M."/>
        </authorList>
    </citation>
    <scope>NUCLEOTIDE SEQUENCE</scope>
    <source>
        <strain evidence="1">MM171B00657</strain>
    </source>
</reference>
<name>A0A6M3M8D0_9ZZZZ</name>
<proteinExistence type="predicted"/>
<organism evidence="1">
    <name type="scientific">viral metagenome</name>
    <dbReference type="NCBI Taxonomy" id="1070528"/>
    <lineage>
        <taxon>unclassified sequences</taxon>
        <taxon>metagenomes</taxon>
        <taxon>organismal metagenomes</taxon>
    </lineage>
</organism>
<protein>
    <submittedName>
        <fullName evidence="1">Uncharacterized protein</fullName>
    </submittedName>
</protein>
<evidence type="ECO:0000313" key="1">
    <source>
        <dbReference type="EMBL" id="QJB03544.1"/>
    </source>
</evidence>
<accession>A0A6M3M8D0</accession>